<dbReference type="EMBL" id="JBEAFC010000007">
    <property type="protein sequence ID" value="KAL1549420.1"/>
    <property type="molecule type" value="Genomic_DNA"/>
</dbReference>
<accession>A0ABD1GZ32</accession>
<name>A0ABD1GZ32_SALDI</name>
<keyword evidence="2" id="KW-1185">Reference proteome</keyword>
<dbReference type="AlphaFoldDB" id="A0ABD1GZ32"/>
<gene>
    <name evidence="1" type="ORF">AAHA92_17527</name>
</gene>
<organism evidence="1 2">
    <name type="scientific">Salvia divinorum</name>
    <name type="common">Maria pastora</name>
    <name type="synonym">Diviner's sage</name>
    <dbReference type="NCBI Taxonomy" id="28513"/>
    <lineage>
        <taxon>Eukaryota</taxon>
        <taxon>Viridiplantae</taxon>
        <taxon>Streptophyta</taxon>
        <taxon>Embryophyta</taxon>
        <taxon>Tracheophyta</taxon>
        <taxon>Spermatophyta</taxon>
        <taxon>Magnoliopsida</taxon>
        <taxon>eudicotyledons</taxon>
        <taxon>Gunneridae</taxon>
        <taxon>Pentapetalae</taxon>
        <taxon>asterids</taxon>
        <taxon>lamiids</taxon>
        <taxon>Lamiales</taxon>
        <taxon>Lamiaceae</taxon>
        <taxon>Nepetoideae</taxon>
        <taxon>Mentheae</taxon>
        <taxon>Salviinae</taxon>
        <taxon>Salvia</taxon>
        <taxon>Salvia subgen. Calosphace</taxon>
    </lineage>
</organism>
<evidence type="ECO:0000313" key="2">
    <source>
        <dbReference type="Proteomes" id="UP001567538"/>
    </source>
</evidence>
<sequence length="114" mass="13004">MEWFNRNQREMEEFNTFNNWYLPASLEQHVTPSPAMGYTTAPVDLLSLASTDEYDISVMEPVTQRAGKVKDATTIDNDSWSKKYSSEETLFLANNFINVSEDPIIGNQQASKVF</sequence>
<proteinExistence type="predicted"/>
<protein>
    <submittedName>
        <fullName evidence="1">Uncharacterized protein</fullName>
    </submittedName>
</protein>
<reference evidence="1 2" key="1">
    <citation type="submission" date="2024-06" db="EMBL/GenBank/DDBJ databases">
        <title>A chromosome level genome sequence of Diviner's sage (Salvia divinorum).</title>
        <authorList>
            <person name="Ford S.A."/>
            <person name="Ro D.-K."/>
            <person name="Ness R.W."/>
            <person name="Phillips M.A."/>
        </authorList>
    </citation>
    <scope>NUCLEOTIDE SEQUENCE [LARGE SCALE GENOMIC DNA]</scope>
    <source>
        <strain evidence="1">SAF-2024a</strain>
        <tissue evidence="1">Leaf</tissue>
    </source>
</reference>
<comment type="caution">
    <text evidence="1">The sequence shown here is derived from an EMBL/GenBank/DDBJ whole genome shotgun (WGS) entry which is preliminary data.</text>
</comment>
<evidence type="ECO:0000313" key="1">
    <source>
        <dbReference type="EMBL" id="KAL1549420.1"/>
    </source>
</evidence>
<dbReference type="Proteomes" id="UP001567538">
    <property type="component" value="Unassembled WGS sequence"/>
</dbReference>